<evidence type="ECO:0000313" key="2">
    <source>
        <dbReference type="WBParaSite" id="RSKR_0000195200.1"/>
    </source>
</evidence>
<accession>A0AC35TM01</accession>
<organism evidence="1 2">
    <name type="scientific">Rhabditophanes sp. KR3021</name>
    <dbReference type="NCBI Taxonomy" id="114890"/>
    <lineage>
        <taxon>Eukaryota</taxon>
        <taxon>Metazoa</taxon>
        <taxon>Ecdysozoa</taxon>
        <taxon>Nematoda</taxon>
        <taxon>Chromadorea</taxon>
        <taxon>Rhabditida</taxon>
        <taxon>Tylenchina</taxon>
        <taxon>Panagrolaimomorpha</taxon>
        <taxon>Strongyloidoidea</taxon>
        <taxon>Alloionematidae</taxon>
        <taxon>Rhabditophanes</taxon>
    </lineage>
</organism>
<name>A0AC35TM01_9BILA</name>
<evidence type="ECO:0000313" key="1">
    <source>
        <dbReference type="Proteomes" id="UP000095286"/>
    </source>
</evidence>
<reference evidence="2" key="1">
    <citation type="submission" date="2016-11" db="UniProtKB">
        <authorList>
            <consortium name="WormBaseParasite"/>
        </authorList>
    </citation>
    <scope>IDENTIFICATION</scope>
    <source>
        <strain evidence="2">KR3021</strain>
    </source>
</reference>
<dbReference type="Proteomes" id="UP000095286">
    <property type="component" value="Unplaced"/>
</dbReference>
<protein>
    <submittedName>
        <fullName evidence="2">SEC7 domain-containing protein</fullName>
    </submittedName>
</protein>
<dbReference type="WBParaSite" id="RSKR_0000195200.1">
    <property type="protein sequence ID" value="RSKR_0000195200.1"/>
    <property type="gene ID" value="RSKR_0000195200"/>
</dbReference>
<sequence length="1708" mass="191678">MYTGLDVVKAEANAVVDLLRKAQRRYGNAMIHHPSVLDGQDPLLRSFSDLKEVLINVRDLGDMNPATYLDPFLDVIKAEQTNGPVTAQAISSIVKFIRRNLIDDSSIKAASAVESICQSVTRAKFMGGSDAGSDEDVLRKILECLKELLISSYGRLLSDEDVCEMIQSCFKIAFESTLSEMLRKIAEDTLRDMTEVIFSRLPTFQEDVRHLYPKMLHAKSKKKRKHHERPNLVRPKVEKFDQDLESECPVAEEAITETEALMKSQNAEDSISGQNDLKKEVDAGEMPDVEVEDSSQGSSDVEIEKHNADVINEKLACKKTMSGYESSESESPQVIDIMDNVDDGIYHKKNPSNSVNVPYGLPCASELLRFLITICNPANRDNTDSMVILALKLLIVGLEAGADSFSKYSARLLPMVQNELCRALLLNLDKDKSEIIRATNRVCFLLFEALRTYLKLQLEMYFHKLRTIVTGELKTTFEQKEKALESIADLWRIPGLVTELYLNYDCDFYCSNLFEDLTKLLHEHAYPVSGLHSTNVLSLDALLTVIDTIDSNSIQRRSGNEVSVINEAPNTLPLNYSQVRPNRMAPSKDLPTKGHIIYQKKQKGLISEGTALFNKSPKKGIGYLMEKGVLPTPLSATDVAHWLRSNPGLDKKGIAEYICSRERKEIFRAFVGSFNFAGSRIDDCLRMFLEAFRLPGEAPDILMTMELFSEFWHLANNEPFNHVDGAFTLSYAIIMLNTDQHNPTVGKNQQRMSVECFKRNLSGTNGGQDFDPAMLDQIYHAIKTNEIVMPAEHTGVLKENYEWKVLMKRMETSEGKFSHAPAGWNDQDLFGIVWGPTAAALSYVFDKSDQETIWNKSLNGYRKCASIAAHYALSDVFDNLIISLSKYSTLLTSPGQGKDGVGETTRTLTIKGSIVPETAENIAIVFGENGKAQMATRTMFQLVHSHGDILGEGWRNVLDCFVYLFRNELLPKSLTQVEDFVHSSGFISIQRKKVKDKKASDSGLLSWFGLGGNSYEETFNHKNNEQFKKLIDTAKQVIVDCHPEQLITDGKYLRSSALHELLNNIIIVSCKIYDEAESEKSGKVAREQKKLHYKDEDSIILLFEIMISVMLENKDRPAEYWPLLSRHIEWILNKLARNSLIVERAVIGLIRIANRNLYRLQEDTANKVLASFEMLLHLRPTAFFLFSKQISYGLFELLRNNAANVHLKQHWEILFALLEATGAANYPELENNPGQVGHIAREIVSDTEHLKSREIPAERGYTSDIGQDYKKCGEYSFDNTVNQTKETATIRSVSKFDQGSIILAVGLAKHDPLAFLKVGETLSFLARDGVHVTPENFDSCIKCLRSMIEAGMNGGINAVGPLFLTTQNERSGSKEETTYGSSESLSGFTNVDTEKQNQISEAYNYTAHQLLELCYSLHVKAYGIFNSWSKSDENVPSSISHLWLCCWCPLLQAIARICCDCRRQVRTQALNTLVRAFLIPELGKMSSDEWESCFGDVLFPLLTKLLNNIFPMDPIGMEETRVRAIQLVCKILLNHLTSLQTLQSFPILWVKLLGFMKLYLQTERSDLLAEAVPESLKNMILVLDNTGLFDIHTGLYEVTKTNIEAFLPTLASEIMTKDGKQTMSVAQNEIPNCEVIHEQTRQPTPPLTGIIIHSGPSSPLATSPVNFPPPPVYIPSTSGDNNKIGGATTTHTITEDVPTEYTPKYSNV</sequence>
<proteinExistence type="predicted"/>